<evidence type="ECO:0000256" key="4">
    <source>
        <dbReference type="ARBA" id="ARBA00023136"/>
    </source>
</evidence>
<reference evidence="9" key="2">
    <citation type="submission" date="2015-01" db="EMBL/GenBank/DDBJ databases">
        <title>Evolutionary Origins and Diversification of the Mycorrhizal Mutualists.</title>
        <authorList>
            <consortium name="DOE Joint Genome Institute"/>
            <consortium name="Mycorrhizal Genomics Consortium"/>
            <person name="Kohler A."/>
            <person name="Kuo A."/>
            <person name="Nagy L.G."/>
            <person name="Floudas D."/>
            <person name="Copeland A."/>
            <person name="Barry K.W."/>
            <person name="Cichocki N."/>
            <person name="Veneault-Fourrey C."/>
            <person name="LaButti K."/>
            <person name="Lindquist E.A."/>
            <person name="Lipzen A."/>
            <person name="Lundell T."/>
            <person name="Morin E."/>
            <person name="Murat C."/>
            <person name="Riley R."/>
            <person name="Ohm R."/>
            <person name="Sun H."/>
            <person name="Tunlid A."/>
            <person name="Henrissat B."/>
            <person name="Grigoriev I.V."/>
            <person name="Hibbett D.S."/>
            <person name="Martin F."/>
        </authorList>
    </citation>
    <scope>NUCLEOTIDE SEQUENCE [LARGE SCALE GENOMIC DNA]</scope>
    <source>
        <strain evidence="9">F 1598</strain>
    </source>
</reference>
<gene>
    <name evidence="8" type="ORF">PILCRDRAFT_83503</name>
</gene>
<dbReference type="InterPro" id="IPR050186">
    <property type="entry name" value="TPT_transporter"/>
</dbReference>
<evidence type="ECO:0000313" key="9">
    <source>
        <dbReference type="Proteomes" id="UP000054166"/>
    </source>
</evidence>
<sequence length="460" mass="50108">MIHSPLLLDSALASNSHPLQSIRIAHSKPNMLPAYTRPVIYDLRPNPITPNPRHRPASARYTSTYASPPSLPYPASPTHLHPHQHPHPHPHPPPFHTTQLFWLGLYFLFNLSLTLFNKGVLLRFPFPYTLTALHALCGSIGGYTLLDKGFYVPARRLGTRENVVLGLFSVLYAVNIVLVTVPFHQVVRASTPIFTIALSASLFGVSSSRTKMISLIPVIIGVALATYGDYYFTTWGLVLTLLGTFLAALKTLYTNILQSPPPPSTFPHSHSSLSPSPTLNLNLHPLDLLTRMAPLAFIQCVIYAHLSGELAQVRHYSIHEMSFLKAVGLVINGVLAFGLNVVSFSANGRVGAVSMTVAGNVKQVLTILFGVAIFDVRITRVNALGIGITLVGGVGYAFVDLGEKRGWGLGRGLGWGSFVRNNQIPIYALELSRDVNPEELIGSISGSVQVHIGLLMVHPR</sequence>
<keyword evidence="9" id="KW-1185">Reference proteome</keyword>
<dbReference type="PANTHER" id="PTHR11132">
    <property type="entry name" value="SOLUTE CARRIER FAMILY 35"/>
    <property type="match status" value="1"/>
</dbReference>
<feature type="transmembrane region" description="Helical" evidence="6">
    <location>
        <begin position="100"/>
        <end position="116"/>
    </location>
</feature>
<protein>
    <recommendedName>
        <fullName evidence="7">Sugar phosphate transporter domain-containing protein</fullName>
    </recommendedName>
</protein>
<evidence type="ECO:0000256" key="1">
    <source>
        <dbReference type="ARBA" id="ARBA00004141"/>
    </source>
</evidence>
<dbReference type="EMBL" id="KN832970">
    <property type="protein sequence ID" value="KIM92291.1"/>
    <property type="molecule type" value="Genomic_DNA"/>
</dbReference>
<evidence type="ECO:0000256" key="5">
    <source>
        <dbReference type="SAM" id="MobiDB-lite"/>
    </source>
</evidence>
<accession>A0A0C3GP02</accession>
<feature type="region of interest" description="Disordered" evidence="5">
    <location>
        <begin position="46"/>
        <end position="66"/>
    </location>
</feature>
<feature type="domain" description="Sugar phosphate transporter" evidence="7">
    <location>
        <begin position="101"/>
        <end position="396"/>
    </location>
</feature>
<dbReference type="Pfam" id="PF03151">
    <property type="entry name" value="TPT"/>
    <property type="match status" value="1"/>
</dbReference>
<keyword evidence="2 6" id="KW-0812">Transmembrane</keyword>
<keyword evidence="3 6" id="KW-1133">Transmembrane helix</keyword>
<name>A0A0C3GP02_PILCF</name>
<dbReference type="HOGENOM" id="CLU_033641_1_0_1"/>
<feature type="transmembrane region" description="Helical" evidence="6">
    <location>
        <begin position="234"/>
        <end position="253"/>
    </location>
</feature>
<dbReference type="InterPro" id="IPR004853">
    <property type="entry name" value="Sugar_P_trans_dom"/>
</dbReference>
<evidence type="ECO:0000256" key="3">
    <source>
        <dbReference type="ARBA" id="ARBA00022989"/>
    </source>
</evidence>
<reference evidence="8 9" key="1">
    <citation type="submission" date="2014-04" db="EMBL/GenBank/DDBJ databases">
        <authorList>
            <consortium name="DOE Joint Genome Institute"/>
            <person name="Kuo A."/>
            <person name="Tarkka M."/>
            <person name="Buscot F."/>
            <person name="Kohler A."/>
            <person name="Nagy L.G."/>
            <person name="Floudas D."/>
            <person name="Copeland A."/>
            <person name="Barry K.W."/>
            <person name="Cichocki N."/>
            <person name="Veneault-Fourrey C."/>
            <person name="LaButti K."/>
            <person name="Lindquist E.A."/>
            <person name="Lipzen A."/>
            <person name="Lundell T."/>
            <person name="Morin E."/>
            <person name="Murat C."/>
            <person name="Sun H."/>
            <person name="Tunlid A."/>
            <person name="Henrissat B."/>
            <person name="Grigoriev I.V."/>
            <person name="Hibbett D.S."/>
            <person name="Martin F."/>
            <person name="Nordberg H.P."/>
            <person name="Cantor M.N."/>
            <person name="Hua S.X."/>
        </authorList>
    </citation>
    <scope>NUCLEOTIDE SEQUENCE [LARGE SCALE GENOMIC DNA]</scope>
    <source>
        <strain evidence="8 9">F 1598</strain>
    </source>
</reference>
<dbReference type="Proteomes" id="UP000054166">
    <property type="component" value="Unassembled WGS sequence"/>
</dbReference>
<organism evidence="8 9">
    <name type="scientific">Piloderma croceum (strain F 1598)</name>
    <dbReference type="NCBI Taxonomy" id="765440"/>
    <lineage>
        <taxon>Eukaryota</taxon>
        <taxon>Fungi</taxon>
        <taxon>Dikarya</taxon>
        <taxon>Basidiomycota</taxon>
        <taxon>Agaricomycotina</taxon>
        <taxon>Agaricomycetes</taxon>
        <taxon>Agaricomycetidae</taxon>
        <taxon>Atheliales</taxon>
        <taxon>Atheliaceae</taxon>
        <taxon>Piloderma</taxon>
    </lineage>
</organism>
<feature type="transmembrane region" description="Helical" evidence="6">
    <location>
        <begin position="323"/>
        <end position="346"/>
    </location>
</feature>
<proteinExistence type="predicted"/>
<keyword evidence="4 6" id="KW-0472">Membrane</keyword>
<evidence type="ECO:0000256" key="6">
    <source>
        <dbReference type="SAM" id="Phobius"/>
    </source>
</evidence>
<feature type="transmembrane region" description="Helical" evidence="6">
    <location>
        <begin position="352"/>
        <end position="374"/>
    </location>
</feature>
<feature type="transmembrane region" description="Helical" evidence="6">
    <location>
        <begin position="381"/>
        <end position="399"/>
    </location>
</feature>
<evidence type="ECO:0000256" key="2">
    <source>
        <dbReference type="ARBA" id="ARBA00022692"/>
    </source>
</evidence>
<evidence type="ECO:0000313" key="8">
    <source>
        <dbReference type="EMBL" id="KIM92291.1"/>
    </source>
</evidence>
<dbReference type="AlphaFoldDB" id="A0A0C3GP02"/>
<dbReference type="OrthoDB" id="10261634at2759"/>
<feature type="transmembrane region" description="Helical" evidence="6">
    <location>
        <begin position="163"/>
        <end position="183"/>
    </location>
</feature>
<evidence type="ECO:0000259" key="7">
    <source>
        <dbReference type="Pfam" id="PF03151"/>
    </source>
</evidence>
<dbReference type="GO" id="GO:0016020">
    <property type="term" value="C:membrane"/>
    <property type="evidence" value="ECO:0007669"/>
    <property type="project" value="UniProtKB-SubCell"/>
</dbReference>
<feature type="transmembrane region" description="Helical" evidence="6">
    <location>
        <begin position="212"/>
        <end position="228"/>
    </location>
</feature>
<comment type="subcellular location">
    <subcellularLocation>
        <location evidence="1">Membrane</location>
        <topology evidence="1">Multi-pass membrane protein</topology>
    </subcellularLocation>
</comment>
<dbReference type="InParanoid" id="A0A0C3GP02"/>
<dbReference type="STRING" id="765440.A0A0C3GP02"/>